<comment type="caution">
    <text evidence="2">The sequence shown here is derived from an EMBL/GenBank/DDBJ whole genome shotgun (WGS) entry which is preliminary data.</text>
</comment>
<gene>
    <name evidence="2" type="ORF">QVD17_35282</name>
</gene>
<keyword evidence="1" id="KW-0812">Transmembrane</keyword>
<evidence type="ECO:0000313" key="3">
    <source>
        <dbReference type="Proteomes" id="UP001229421"/>
    </source>
</evidence>
<organism evidence="2 3">
    <name type="scientific">Tagetes erecta</name>
    <name type="common">African marigold</name>
    <dbReference type="NCBI Taxonomy" id="13708"/>
    <lineage>
        <taxon>Eukaryota</taxon>
        <taxon>Viridiplantae</taxon>
        <taxon>Streptophyta</taxon>
        <taxon>Embryophyta</taxon>
        <taxon>Tracheophyta</taxon>
        <taxon>Spermatophyta</taxon>
        <taxon>Magnoliopsida</taxon>
        <taxon>eudicotyledons</taxon>
        <taxon>Gunneridae</taxon>
        <taxon>Pentapetalae</taxon>
        <taxon>asterids</taxon>
        <taxon>campanulids</taxon>
        <taxon>Asterales</taxon>
        <taxon>Asteraceae</taxon>
        <taxon>Asteroideae</taxon>
        <taxon>Heliantheae alliance</taxon>
        <taxon>Tageteae</taxon>
        <taxon>Tagetes</taxon>
    </lineage>
</organism>
<proteinExistence type="predicted"/>
<protein>
    <submittedName>
        <fullName evidence="2">Uncharacterized protein</fullName>
    </submittedName>
</protein>
<reference evidence="2" key="1">
    <citation type="journal article" date="2023" name="bioRxiv">
        <title>Improved chromosome-level genome assembly for marigold (Tagetes erecta).</title>
        <authorList>
            <person name="Jiang F."/>
            <person name="Yuan L."/>
            <person name="Wang S."/>
            <person name="Wang H."/>
            <person name="Xu D."/>
            <person name="Wang A."/>
            <person name="Fan W."/>
        </authorList>
    </citation>
    <scope>NUCLEOTIDE SEQUENCE</scope>
    <source>
        <strain evidence="2">WSJ</strain>
        <tissue evidence="2">Leaf</tissue>
    </source>
</reference>
<keyword evidence="1" id="KW-1133">Transmembrane helix</keyword>
<sequence>MKYPPSLVQFLCVINKENIVIGIMTMHGLISVTCLLAAGNGLISFPGENVRVCTFSPLPIVSSHPSPLPTGDGVVWPVLPSEILDDHPVLLNRAPTLHRLG</sequence>
<evidence type="ECO:0000313" key="2">
    <source>
        <dbReference type="EMBL" id="KAK1413508.1"/>
    </source>
</evidence>
<feature type="transmembrane region" description="Helical" evidence="1">
    <location>
        <begin position="20"/>
        <end position="43"/>
    </location>
</feature>
<keyword evidence="3" id="KW-1185">Reference proteome</keyword>
<accession>A0AAD8NMF0</accession>
<dbReference type="Proteomes" id="UP001229421">
    <property type="component" value="Unassembled WGS sequence"/>
</dbReference>
<dbReference type="EMBL" id="JAUHHV010000009">
    <property type="protein sequence ID" value="KAK1413508.1"/>
    <property type="molecule type" value="Genomic_DNA"/>
</dbReference>
<dbReference type="SUPFAM" id="SSF64484">
    <property type="entry name" value="beta and beta-prime subunits of DNA dependent RNA-polymerase"/>
    <property type="match status" value="1"/>
</dbReference>
<dbReference type="AlphaFoldDB" id="A0AAD8NMF0"/>
<keyword evidence="1" id="KW-0472">Membrane</keyword>
<name>A0AAD8NMF0_TARER</name>
<evidence type="ECO:0000256" key="1">
    <source>
        <dbReference type="SAM" id="Phobius"/>
    </source>
</evidence>